<dbReference type="AlphaFoldDB" id="X1JQP1"/>
<dbReference type="PROSITE" id="PS51278">
    <property type="entry name" value="GATASE_TYPE_2"/>
    <property type="match status" value="1"/>
</dbReference>
<organism evidence="2">
    <name type="scientific">marine sediment metagenome</name>
    <dbReference type="NCBI Taxonomy" id="412755"/>
    <lineage>
        <taxon>unclassified sequences</taxon>
        <taxon>metagenomes</taxon>
        <taxon>ecological metagenomes</taxon>
    </lineage>
</organism>
<dbReference type="EMBL" id="BARV01001454">
    <property type="protein sequence ID" value="GAH96387.1"/>
    <property type="molecule type" value="Genomic_DNA"/>
</dbReference>
<name>X1JQP1_9ZZZZ</name>
<dbReference type="InterPro" id="IPR017932">
    <property type="entry name" value="GATase_2_dom"/>
</dbReference>
<evidence type="ECO:0000259" key="1">
    <source>
        <dbReference type="PROSITE" id="PS51278"/>
    </source>
</evidence>
<comment type="caution">
    <text evidence="2">The sequence shown here is derived from an EMBL/GenBank/DDBJ whole genome shotgun (WGS) entry which is preliminary data.</text>
</comment>
<dbReference type="PANTHER" id="PTHR43284:SF1">
    <property type="entry name" value="ASPARAGINE SYNTHETASE"/>
    <property type="match status" value="1"/>
</dbReference>
<protein>
    <recommendedName>
        <fullName evidence="1">Glutamine amidotransferase type-2 domain-containing protein</fullName>
    </recommendedName>
</protein>
<dbReference type="GO" id="GO:0005829">
    <property type="term" value="C:cytosol"/>
    <property type="evidence" value="ECO:0007669"/>
    <property type="project" value="TreeGrafter"/>
</dbReference>
<dbReference type="PANTHER" id="PTHR43284">
    <property type="entry name" value="ASPARAGINE SYNTHETASE (GLUTAMINE-HYDROLYZING)"/>
    <property type="match status" value="1"/>
</dbReference>
<gene>
    <name evidence="2" type="ORF">S06H3_04210</name>
</gene>
<accession>X1JQP1</accession>
<dbReference type="InterPro" id="IPR051786">
    <property type="entry name" value="ASN_synthetase/amidase"/>
</dbReference>
<dbReference type="Pfam" id="PF13537">
    <property type="entry name" value="GATase_7"/>
    <property type="match status" value="1"/>
</dbReference>
<sequence length="115" mass="13466">SPFLLGILNRDLQPVNSNDGRYTLLFHGEIYNYKELKDEIGAEESLSTSKLLLALYEKYRNDLVFKLKGAFNIIIWDGKEKKLTVINDRYGLRPIYYSQHNNGLYLASEFFPKWV</sequence>
<evidence type="ECO:0000313" key="2">
    <source>
        <dbReference type="EMBL" id="GAH96387.1"/>
    </source>
</evidence>
<proteinExistence type="predicted"/>
<dbReference type="InterPro" id="IPR029055">
    <property type="entry name" value="Ntn_hydrolases_N"/>
</dbReference>
<dbReference type="Gene3D" id="3.60.20.10">
    <property type="entry name" value="Glutamine Phosphoribosylpyrophosphate, subunit 1, domain 1"/>
    <property type="match status" value="1"/>
</dbReference>
<feature type="domain" description="Glutamine amidotransferase type-2" evidence="1">
    <location>
        <begin position="1"/>
        <end position="115"/>
    </location>
</feature>
<dbReference type="SUPFAM" id="SSF56235">
    <property type="entry name" value="N-terminal nucleophile aminohydrolases (Ntn hydrolases)"/>
    <property type="match status" value="1"/>
</dbReference>
<reference evidence="2" key="1">
    <citation type="journal article" date="2014" name="Front. Microbiol.">
        <title>High frequency of phylogenetically diverse reductive dehalogenase-homologous genes in deep subseafloor sedimentary metagenomes.</title>
        <authorList>
            <person name="Kawai M."/>
            <person name="Futagami T."/>
            <person name="Toyoda A."/>
            <person name="Takaki Y."/>
            <person name="Nishi S."/>
            <person name="Hori S."/>
            <person name="Arai W."/>
            <person name="Tsubouchi T."/>
            <person name="Morono Y."/>
            <person name="Uchiyama I."/>
            <person name="Ito T."/>
            <person name="Fujiyama A."/>
            <person name="Inagaki F."/>
            <person name="Takami H."/>
        </authorList>
    </citation>
    <scope>NUCLEOTIDE SEQUENCE</scope>
    <source>
        <strain evidence="2">Expedition CK06-06</strain>
    </source>
</reference>
<feature type="non-terminal residue" evidence="2">
    <location>
        <position position="1"/>
    </location>
</feature>